<evidence type="ECO:0000313" key="2">
    <source>
        <dbReference type="EMBL" id="MEQ2193608.1"/>
    </source>
</evidence>
<comment type="caution">
    <text evidence="2">The sequence shown here is derived from an EMBL/GenBank/DDBJ whole genome shotgun (WGS) entry which is preliminary data.</text>
</comment>
<dbReference type="InterPro" id="IPR002048">
    <property type="entry name" value="EF_hand_dom"/>
</dbReference>
<sequence>MEEEDVRVNGCGRRGSEWGHIALLDKTKEFFRTCDVEGKGFINRTDMRTVLVTSRWRHFPPDLVSFLLSNVFSLLQRGPVYSLKQMNKPCCQVDTKLGNSYGCQFLHGRRISVSDDQSQAPGPAFKAKEALYQSHWEAKLSGEEDEEERHFCMLLESLGASNVFEE</sequence>
<evidence type="ECO:0000259" key="1">
    <source>
        <dbReference type="PROSITE" id="PS50222"/>
    </source>
</evidence>
<keyword evidence="3" id="KW-1185">Reference proteome</keyword>
<dbReference type="InterPro" id="IPR011992">
    <property type="entry name" value="EF-hand-dom_pair"/>
</dbReference>
<organism evidence="2 3">
    <name type="scientific">Xenoophorus captivus</name>
    <dbReference type="NCBI Taxonomy" id="1517983"/>
    <lineage>
        <taxon>Eukaryota</taxon>
        <taxon>Metazoa</taxon>
        <taxon>Chordata</taxon>
        <taxon>Craniata</taxon>
        <taxon>Vertebrata</taxon>
        <taxon>Euteleostomi</taxon>
        <taxon>Actinopterygii</taxon>
        <taxon>Neopterygii</taxon>
        <taxon>Teleostei</taxon>
        <taxon>Neoteleostei</taxon>
        <taxon>Acanthomorphata</taxon>
        <taxon>Ovalentaria</taxon>
        <taxon>Atherinomorphae</taxon>
        <taxon>Cyprinodontiformes</taxon>
        <taxon>Goodeidae</taxon>
        <taxon>Xenoophorus</taxon>
    </lineage>
</organism>
<accession>A0ABV0QCS0</accession>
<dbReference type="EMBL" id="JAHRIN010008565">
    <property type="protein sequence ID" value="MEQ2193608.1"/>
    <property type="molecule type" value="Genomic_DNA"/>
</dbReference>
<gene>
    <name evidence="2" type="ORF">XENOCAPTIV_005707</name>
</gene>
<name>A0ABV0QCS0_9TELE</name>
<reference evidence="2 3" key="1">
    <citation type="submission" date="2021-06" db="EMBL/GenBank/DDBJ databases">
        <authorList>
            <person name="Palmer J.M."/>
        </authorList>
    </citation>
    <scope>NUCLEOTIDE SEQUENCE [LARGE SCALE GENOMIC DNA]</scope>
    <source>
        <strain evidence="2 3">XC_2019</strain>
        <tissue evidence="2">Muscle</tissue>
    </source>
</reference>
<dbReference type="SUPFAM" id="SSF47473">
    <property type="entry name" value="EF-hand"/>
    <property type="match status" value="1"/>
</dbReference>
<proteinExistence type="predicted"/>
<evidence type="ECO:0000313" key="3">
    <source>
        <dbReference type="Proteomes" id="UP001434883"/>
    </source>
</evidence>
<dbReference type="PROSITE" id="PS50222">
    <property type="entry name" value="EF_HAND_2"/>
    <property type="match status" value="1"/>
</dbReference>
<protein>
    <recommendedName>
        <fullName evidence="1">EF-hand domain-containing protein</fullName>
    </recommendedName>
</protein>
<dbReference type="Proteomes" id="UP001434883">
    <property type="component" value="Unassembled WGS sequence"/>
</dbReference>
<feature type="domain" description="EF-hand" evidence="1">
    <location>
        <begin position="22"/>
        <end position="57"/>
    </location>
</feature>